<dbReference type="EMBL" id="QQNB01000001">
    <property type="protein sequence ID" value="RDE07355.1"/>
    <property type="molecule type" value="Genomic_DNA"/>
</dbReference>
<evidence type="ECO:0000313" key="6">
    <source>
        <dbReference type="Proteomes" id="UP000253918"/>
    </source>
</evidence>
<dbReference type="GO" id="GO:0006355">
    <property type="term" value="P:regulation of DNA-templated transcription"/>
    <property type="evidence" value="ECO:0007669"/>
    <property type="project" value="InterPro"/>
</dbReference>
<dbReference type="InterPro" id="IPR018490">
    <property type="entry name" value="cNMP-bd_dom_sf"/>
</dbReference>
<evidence type="ECO:0000256" key="2">
    <source>
        <dbReference type="ARBA" id="ARBA00023125"/>
    </source>
</evidence>
<dbReference type="GO" id="GO:0003677">
    <property type="term" value="F:DNA binding"/>
    <property type="evidence" value="ECO:0007669"/>
    <property type="project" value="UniProtKB-KW"/>
</dbReference>
<reference evidence="5 6" key="1">
    <citation type="submission" date="2018-07" db="EMBL/GenBank/DDBJ databases">
        <title>a novel species of Sphingomonas isolated from the rhizosphere soil of Araceae plant.</title>
        <authorList>
            <person name="Zhiyong W."/>
            <person name="Qinglan Z."/>
            <person name="Zhiwei F."/>
            <person name="Ding X."/>
            <person name="Gejiao W."/>
            <person name="Shixue Z."/>
        </authorList>
    </citation>
    <scope>NUCLEOTIDE SEQUENCE [LARGE SCALE GENOMIC DNA]</scope>
    <source>
        <strain evidence="5 6">WZY 27</strain>
    </source>
</reference>
<dbReference type="Gene3D" id="1.10.10.10">
    <property type="entry name" value="Winged helix-like DNA-binding domain superfamily/Winged helix DNA-binding domain"/>
    <property type="match status" value="1"/>
</dbReference>
<dbReference type="Pfam" id="PF00027">
    <property type="entry name" value="cNMP_binding"/>
    <property type="match status" value="1"/>
</dbReference>
<dbReference type="InterPro" id="IPR000595">
    <property type="entry name" value="cNMP-bd_dom"/>
</dbReference>
<dbReference type="SMART" id="SM00419">
    <property type="entry name" value="HTH_CRP"/>
    <property type="match status" value="1"/>
</dbReference>
<keyword evidence="1" id="KW-0805">Transcription regulation</keyword>
<dbReference type="InterPro" id="IPR014710">
    <property type="entry name" value="RmlC-like_jellyroll"/>
</dbReference>
<protein>
    <submittedName>
        <fullName evidence="5">Crp/Fnr family transcriptional regulator</fullName>
    </submittedName>
</protein>
<keyword evidence="3" id="KW-0804">Transcription</keyword>
<dbReference type="Proteomes" id="UP000253918">
    <property type="component" value="Unassembled WGS sequence"/>
</dbReference>
<dbReference type="InterPro" id="IPR036388">
    <property type="entry name" value="WH-like_DNA-bd_sf"/>
</dbReference>
<evidence type="ECO:0000256" key="1">
    <source>
        <dbReference type="ARBA" id="ARBA00023015"/>
    </source>
</evidence>
<proteinExistence type="predicted"/>
<dbReference type="SUPFAM" id="SSF46785">
    <property type="entry name" value="Winged helix' DNA-binding domain"/>
    <property type="match status" value="1"/>
</dbReference>
<sequence>MIERHLAKLRARATVSAEEEAAIRSSLGEIREFAADEVVVPALKVQDHSTMLLDGFMCRFKDLRNGKRQITELHVAGDFADLHSFTLKYLDHDVIALTPCRAALVPHANLRRITEQFPHLTRLYWFSTNLDAAIHREWELSLGQRTARARLAALFSELQIRLQIVGLASDTSFDLPLTQTDIAECMGLTNVHVNRTLRNLKEDRLVEFEGRRLTILNKAELWRAGDFDPRYLYLDGNGTAPSLGP</sequence>
<gene>
    <name evidence="5" type="ORF">DVW87_06965</name>
</gene>
<keyword evidence="2" id="KW-0238">DNA-binding</keyword>
<dbReference type="AlphaFoldDB" id="A0A369W0E2"/>
<dbReference type="RefSeq" id="WP_114686935.1">
    <property type="nucleotide sequence ID" value="NZ_QQNB01000001.1"/>
</dbReference>
<organism evidence="5 6">
    <name type="scientific">Sphingomonas aracearum</name>
    <dbReference type="NCBI Taxonomy" id="2283317"/>
    <lineage>
        <taxon>Bacteria</taxon>
        <taxon>Pseudomonadati</taxon>
        <taxon>Pseudomonadota</taxon>
        <taxon>Alphaproteobacteria</taxon>
        <taxon>Sphingomonadales</taxon>
        <taxon>Sphingomonadaceae</taxon>
        <taxon>Sphingomonas</taxon>
    </lineage>
</organism>
<feature type="domain" description="HTH crp-type" evidence="4">
    <location>
        <begin position="145"/>
        <end position="219"/>
    </location>
</feature>
<comment type="caution">
    <text evidence="5">The sequence shown here is derived from an EMBL/GenBank/DDBJ whole genome shotgun (WGS) entry which is preliminary data.</text>
</comment>
<dbReference type="Pfam" id="PF13545">
    <property type="entry name" value="HTH_Crp_2"/>
    <property type="match status" value="1"/>
</dbReference>
<dbReference type="InterPro" id="IPR012318">
    <property type="entry name" value="HTH_CRP"/>
</dbReference>
<dbReference type="PROSITE" id="PS51063">
    <property type="entry name" value="HTH_CRP_2"/>
    <property type="match status" value="1"/>
</dbReference>
<evidence type="ECO:0000313" key="5">
    <source>
        <dbReference type="EMBL" id="RDE07355.1"/>
    </source>
</evidence>
<dbReference type="Gene3D" id="2.60.120.10">
    <property type="entry name" value="Jelly Rolls"/>
    <property type="match status" value="1"/>
</dbReference>
<accession>A0A369W0E2</accession>
<dbReference type="SUPFAM" id="SSF51206">
    <property type="entry name" value="cAMP-binding domain-like"/>
    <property type="match status" value="1"/>
</dbReference>
<evidence type="ECO:0000259" key="4">
    <source>
        <dbReference type="PROSITE" id="PS51063"/>
    </source>
</evidence>
<dbReference type="InterPro" id="IPR036390">
    <property type="entry name" value="WH_DNA-bd_sf"/>
</dbReference>
<keyword evidence="6" id="KW-1185">Reference proteome</keyword>
<name>A0A369W0E2_9SPHN</name>
<dbReference type="CDD" id="cd00038">
    <property type="entry name" value="CAP_ED"/>
    <property type="match status" value="1"/>
</dbReference>
<dbReference type="OrthoDB" id="6155297at2"/>
<evidence type="ECO:0000256" key="3">
    <source>
        <dbReference type="ARBA" id="ARBA00023163"/>
    </source>
</evidence>